<dbReference type="Proteomes" id="UP000608071">
    <property type="component" value="Unassembled WGS sequence"/>
</dbReference>
<dbReference type="RefSeq" id="WP_191802684.1">
    <property type="nucleotide sequence ID" value="NZ_JACSQL010000009.1"/>
</dbReference>
<evidence type="ECO:0000256" key="1">
    <source>
        <dbReference type="SAM" id="MobiDB-lite"/>
    </source>
</evidence>
<evidence type="ECO:0000313" key="4">
    <source>
        <dbReference type="Proteomes" id="UP000608071"/>
    </source>
</evidence>
<name>A0ABR8T3B9_9BACL</name>
<feature type="domain" description="Glycosyl transferase family 1" evidence="2">
    <location>
        <begin position="220"/>
        <end position="379"/>
    </location>
</feature>
<gene>
    <name evidence="3" type="ORF">H9647_18385</name>
</gene>
<dbReference type="SUPFAM" id="SSF53756">
    <property type="entry name" value="UDP-Glycosyltransferase/glycogen phosphorylase"/>
    <property type="match status" value="1"/>
</dbReference>
<dbReference type="CDD" id="cd03801">
    <property type="entry name" value="GT4_PimA-like"/>
    <property type="match status" value="1"/>
</dbReference>
<evidence type="ECO:0000313" key="3">
    <source>
        <dbReference type="EMBL" id="MBD7970033.1"/>
    </source>
</evidence>
<dbReference type="Gene3D" id="3.40.50.2000">
    <property type="entry name" value="Glycogen Phosphorylase B"/>
    <property type="match status" value="2"/>
</dbReference>
<organism evidence="3 4">
    <name type="scientific">Paenibacillus gallinarum</name>
    <dbReference type="NCBI Taxonomy" id="2762232"/>
    <lineage>
        <taxon>Bacteria</taxon>
        <taxon>Bacillati</taxon>
        <taxon>Bacillota</taxon>
        <taxon>Bacilli</taxon>
        <taxon>Bacillales</taxon>
        <taxon>Paenibacillaceae</taxon>
        <taxon>Paenibacillus</taxon>
    </lineage>
</organism>
<dbReference type="PANTHER" id="PTHR12526">
    <property type="entry name" value="GLYCOSYLTRANSFERASE"/>
    <property type="match status" value="1"/>
</dbReference>
<proteinExistence type="predicted"/>
<feature type="region of interest" description="Disordered" evidence="1">
    <location>
        <begin position="197"/>
        <end position="218"/>
    </location>
</feature>
<dbReference type="InterPro" id="IPR001296">
    <property type="entry name" value="Glyco_trans_1"/>
</dbReference>
<accession>A0ABR8T3B9</accession>
<dbReference type="Pfam" id="PF00534">
    <property type="entry name" value="Glycos_transf_1"/>
    <property type="match status" value="1"/>
</dbReference>
<evidence type="ECO:0000259" key="2">
    <source>
        <dbReference type="Pfam" id="PF00534"/>
    </source>
</evidence>
<sequence>MYVSILTHSFADGYNRDFERLFGGGLERYIYQLCQVIRSLGHTPQVHQLSYYDSFHRHIEEIEVFGYSYDPQRIPDAFEEMASQAKGPLIYASCIWHPLRYSPNSLGICHGINWDRPSIPSEVKQEVALSIQHALDHLETIVSVDSHFLTFCRAVCTFNDPQKIMLIPNAVDTHYFKPLESGIEETELEEHTLRKKTKNRRVHLHQSEEELESSDEDQPGRVRILFPRRISLERGIIPMMLSADYLLGLYPGLEIEFAGERVQGSTVGRAFEMWMKHHPHKARILSKSYLFNEMITAYHMADIVVVPTIFSEGTSYACLEAMSCGIPVVASNVGGLNDLIQDGFNGLLVSPEESHITAALCRLIDDEDLRLQLGKQARQTALSYDEEKWKSAWKKVLIPFLR</sequence>
<keyword evidence="4" id="KW-1185">Reference proteome</keyword>
<protein>
    <submittedName>
        <fullName evidence="3">Glycosyltransferase family 4 protein</fullName>
    </submittedName>
</protein>
<comment type="caution">
    <text evidence="3">The sequence shown here is derived from an EMBL/GenBank/DDBJ whole genome shotgun (WGS) entry which is preliminary data.</text>
</comment>
<dbReference type="EMBL" id="JACSQL010000009">
    <property type="protein sequence ID" value="MBD7970033.1"/>
    <property type="molecule type" value="Genomic_DNA"/>
</dbReference>
<reference evidence="3 4" key="1">
    <citation type="submission" date="2020-08" db="EMBL/GenBank/DDBJ databases">
        <title>A Genomic Blueprint of the Chicken Gut Microbiome.</title>
        <authorList>
            <person name="Gilroy R."/>
            <person name="Ravi A."/>
            <person name="Getino M."/>
            <person name="Pursley I."/>
            <person name="Horton D.L."/>
            <person name="Alikhan N.-F."/>
            <person name="Baker D."/>
            <person name="Gharbi K."/>
            <person name="Hall N."/>
            <person name="Watson M."/>
            <person name="Adriaenssens E.M."/>
            <person name="Foster-Nyarko E."/>
            <person name="Jarju S."/>
            <person name="Secka A."/>
            <person name="Antonio M."/>
            <person name="Oren A."/>
            <person name="Chaudhuri R."/>
            <person name="La Ragione R.M."/>
            <person name="Hildebrand F."/>
            <person name="Pallen M.J."/>
        </authorList>
    </citation>
    <scope>NUCLEOTIDE SEQUENCE [LARGE SCALE GENOMIC DNA]</scope>
    <source>
        <strain evidence="3 4">Sa2BVA9</strain>
    </source>
</reference>